<dbReference type="AlphaFoldDB" id="A0A4Y2FND8"/>
<dbReference type="InterPro" id="IPR028077">
    <property type="entry name" value="UAE_UbL_dom"/>
</dbReference>
<feature type="domain" description="Ubiquitin/SUMO-activating enzyme ubiquitin-like" evidence="18">
    <location>
        <begin position="534"/>
        <end position="595"/>
    </location>
</feature>
<dbReference type="FunFam" id="3.40.50.720:FF:000618">
    <property type="entry name" value="SUMO-activating enzyme subunit 2"/>
    <property type="match status" value="1"/>
</dbReference>
<dbReference type="InterPro" id="IPR030661">
    <property type="entry name" value="Uba2"/>
</dbReference>
<sequence length="682" mass="76429">MAVHIEGLLEKDLNEKIKSSKILVVGAGGIGCELLKNLVLTGFEELHVIDLDTIELSNLNRQFLFHKQHIGRPKAIVAKESVLKFNPKANITAYHDSITNNKYDVAFFRQFSAVANALDNVGARSHVNRMCLAADIALIESGTSGYLGQVTVYKKKVTECFECLPRKPQKTYPGCTIRNTPSEPVHCIVWAKHLFNQLFGETDADEEVSPDMADPELGEKANETGNVQRISTREWAKSCDYDPHKLFNKKVTECFECLPRKPQKTYPGCTIRNTPSEPVHCIVWAKHLFNQLFGETDADEEVSPDMADPELGEKANETGNVQRISTREWAKSCDYDPHKLFNKLFSEDIKYLHTMTDLWKKRNRPIVLDWNELPDAVPGSSKQEEPRIKDQMLWSIKQCADIFCSSLVALKKKVDEGGPGTILSWDKDDDHCMDFVASVSNLRAHCFHIPLQSKFDVKATAGNIVPAIATTNAVISGLLVLQLINILKGDLAKCRTAWLNESAKGGKKMISSAQLEKPNPKCFVCSPLTPEVAVQVNLKTLTAKTLNDKILKEKLHMIQPDVVVNDGSGKIIISSDPDDMILDDMMEKLLSSFGIGEILIYYVKISFNIKILLVLLKNDALNDQEFEFETDIDNHVTNKKEDVADGECQTEMDTDDFCETLSDNEEIQVKVLKVSPAKREDT</sequence>
<name>A0A4Y2FND8_ARAVE</name>
<evidence type="ECO:0000256" key="14">
    <source>
        <dbReference type="PIRSR" id="PIRSR039133-3"/>
    </source>
</evidence>
<dbReference type="PROSITE" id="PS00865">
    <property type="entry name" value="UBIQUITIN_ACTIVAT_2"/>
    <property type="match status" value="2"/>
</dbReference>
<evidence type="ECO:0000256" key="11">
    <source>
        <dbReference type="PIRNR" id="PIRNR039133"/>
    </source>
</evidence>
<evidence type="ECO:0000256" key="10">
    <source>
        <dbReference type="ARBA" id="ARBA00023242"/>
    </source>
</evidence>
<evidence type="ECO:0000256" key="12">
    <source>
        <dbReference type="PIRSR" id="PIRSR039133-1"/>
    </source>
</evidence>
<keyword evidence="9 11" id="KW-0067">ATP-binding</keyword>
<dbReference type="GO" id="GO:0046872">
    <property type="term" value="F:metal ion binding"/>
    <property type="evidence" value="ECO:0007669"/>
    <property type="project" value="UniProtKB-KW"/>
</dbReference>
<feature type="binding site" evidence="13">
    <location>
        <begin position="26"/>
        <end position="31"/>
    </location>
    <ligand>
        <name>ATP</name>
        <dbReference type="ChEBI" id="CHEBI:30616"/>
    </ligand>
</feature>
<keyword evidence="5 11" id="KW-0479">Metal-binding</keyword>
<dbReference type="EMBL" id="BGPR01000998">
    <property type="protein sequence ID" value="GBM42537.1"/>
    <property type="molecule type" value="Genomic_DNA"/>
</dbReference>
<dbReference type="InterPro" id="IPR045886">
    <property type="entry name" value="ThiF/MoeB/HesA"/>
</dbReference>
<dbReference type="Gene3D" id="3.10.290.20">
    <property type="entry name" value="Ubiquitin-like 2 activating enzyme e1b. Chain: B, domain 3"/>
    <property type="match status" value="1"/>
</dbReference>
<feature type="active site" description="Glycyl thioester intermediate" evidence="15">
    <location>
        <position position="269"/>
    </location>
</feature>
<dbReference type="InterPro" id="IPR042449">
    <property type="entry name" value="Ub-E1_IAD_1"/>
</dbReference>
<feature type="binding site" evidence="14">
    <location>
        <position position="160"/>
    </location>
    <ligand>
        <name>Zn(2+)</name>
        <dbReference type="ChEBI" id="CHEBI:29105"/>
    </ligand>
</feature>
<proteinExistence type="inferred from homology"/>
<feature type="domain" description="THIF-type NAD/FAD binding fold" evidence="16">
    <location>
        <begin position="9"/>
        <end position="180"/>
    </location>
</feature>
<evidence type="ECO:0000256" key="13">
    <source>
        <dbReference type="PIRSR" id="PIRSR039133-2"/>
    </source>
</evidence>
<dbReference type="InterPro" id="IPR035985">
    <property type="entry name" value="Ubiquitin-activating_enz"/>
</dbReference>
<comment type="pathway">
    <text evidence="2 11">Protein modification; protein sumoylation.</text>
</comment>
<evidence type="ECO:0000256" key="1">
    <source>
        <dbReference type="ARBA" id="ARBA00004123"/>
    </source>
</evidence>
<evidence type="ECO:0000256" key="8">
    <source>
        <dbReference type="ARBA" id="ARBA00022833"/>
    </source>
</evidence>
<protein>
    <recommendedName>
        <fullName evidence="11">SUMO-activating enzyme subunit</fullName>
    </recommendedName>
</protein>
<dbReference type="GO" id="GO:0031510">
    <property type="term" value="C:SUMO activating enzyme complex"/>
    <property type="evidence" value="ECO:0007669"/>
    <property type="project" value="UniProtKB-UniRule"/>
</dbReference>
<keyword evidence="6 11" id="KW-0547">Nucleotide-binding</keyword>
<evidence type="ECO:0000313" key="20">
    <source>
        <dbReference type="Proteomes" id="UP000499080"/>
    </source>
</evidence>
<feature type="binding site" evidence="13">
    <location>
        <begin position="119"/>
        <end position="124"/>
    </location>
    <ligand>
        <name>ATP</name>
        <dbReference type="ChEBI" id="CHEBI:30616"/>
    </ligand>
</feature>
<evidence type="ECO:0000256" key="15">
    <source>
        <dbReference type="PROSITE-ProRule" id="PRU10132"/>
    </source>
</evidence>
<dbReference type="OrthoDB" id="10255449at2759"/>
<dbReference type="GO" id="GO:0016740">
    <property type="term" value="F:transferase activity"/>
    <property type="evidence" value="ECO:0007669"/>
    <property type="project" value="UniProtKB-KW"/>
</dbReference>
<dbReference type="InterPro" id="IPR000594">
    <property type="entry name" value="ThiF_NAD_FAD-bd"/>
</dbReference>
<evidence type="ECO:0000256" key="3">
    <source>
        <dbReference type="ARBA" id="ARBA00005673"/>
    </source>
</evidence>
<evidence type="ECO:0000256" key="5">
    <source>
        <dbReference type="ARBA" id="ARBA00022723"/>
    </source>
</evidence>
<dbReference type="Pfam" id="PF10585">
    <property type="entry name" value="UBA_E1_SCCH"/>
    <property type="match status" value="1"/>
</dbReference>
<dbReference type="GO" id="GO:0016925">
    <property type="term" value="P:protein sumoylation"/>
    <property type="evidence" value="ECO:0007669"/>
    <property type="project" value="UniProtKB-UniRule"/>
</dbReference>
<reference evidence="19 20" key="1">
    <citation type="journal article" date="2019" name="Sci. Rep.">
        <title>Orb-weaving spider Araneus ventricosus genome elucidates the spidroin gene catalogue.</title>
        <authorList>
            <person name="Kono N."/>
            <person name="Nakamura H."/>
            <person name="Ohtoshi R."/>
            <person name="Moran D.A.P."/>
            <person name="Shinohara A."/>
            <person name="Yoshida Y."/>
            <person name="Fujiwara M."/>
            <person name="Mori M."/>
            <person name="Tomita M."/>
            <person name="Arakawa K."/>
        </authorList>
    </citation>
    <scope>NUCLEOTIDE SEQUENCE [LARGE SCALE GENOMIC DNA]</scope>
</reference>
<evidence type="ECO:0000256" key="4">
    <source>
        <dbReference type="ARBA" id="ARBA00022679"/>
    </source>
</evidence>
<dbReference type="Proteomes" id="UP000499080">
    <property type="component" value="Unassembled WGS sequence"/>
</dbReference>
<comment type="subunit">
    <text evidence="11">Heterodimer.</text>
</comment>
<feature type="binding site" evidence="13">
    <location>
        <begin position="97"/>
        <end position="98"/>
    </location>
    <ligand>
        <name>ATP</name>
        <dbReference type="ChEBI" id="CHEBI:30616"/>
    </ligand>
</feature>
<dbReference type="PIRSF" id="PIRSF039133">
    <property type="entry name" value="SUMO_E1B"/>
    <property type="match status" value="1"/>
</dbReference>
<evidence type="ECO:0000256" key="9">
    <source>
        <dbReference type="ARBA" id="ARBA00022840"/>
    </source>
</evidence>
<dbReference type="InterPro" id="IPR023318">
    <property type="entry name" value="Ub_act_enz_dom_a_sf"/>
</dbReference>
<dbReference type="InterPro" id="IPR019572">
    <property type="entry name" value="UBA_E1_SCCH"/>
</dbReference>
<dbReference type="Gene3D" id="3.50.50.80">
    <property type="entry name" value="Ubiquitin-activating enzyme E1, inactive adenylation domain, subdomain 1"/>
    <property type="match status" value="1"/>
</dbReference>
<dbReference type="InterPro" id="IPR033127">
    <property type="entry name" value="UBQ-activ_enz_E1_Cys_AS"/>
</dbReference>
<evidence type="ECO:0000313" key="19">
    <source>
        <dbReference type="EMBL" id="GBM42537.1"/>
    </source>
</evidence>
<feature type="binding site" evidence="14">
    <location>
        <position position="525"/>
    </location>
    <ligand>
        <name>Zn(2+)</name>
        <dbReference type="ChEBI" id="CHEBI:29105"/>
    </ligand>
</feature>
<dbReference type="Gene3D" id="1.10.10.520">
    <property type="entry name" value="Ubiquitin activating enzymes (Uba3). Chain: B, domain 2"/>
    <property type="match status" value="2"/>
</dbReference>
<keyword evidence="20" id="KW-1185">Reference proteome</keyword>
<dbReference type="PANTHER" id="PTHR10953">
    <property type="entry name" value="UBIQUITIN-ACTIVATING ENZYME E1"/>
    <property type="match status" value="1"/>
</dbReference>
<dbReference type="UniPathway" id="UPA00886"/>
<keyword evidence="10" id="KW-0539">Nucleus</keyword>
<keyword evidence="8 11" id="KW-0862">Zinc</keyword>
<evidence type="ECO:0000259" key="17">
    <source>
        <dbReference type="Pfam" id="PF10585"/>
    </source>
</evidence>
<dbReference type="FunFam" id="3.50.50.80:FF:000002">
    <property type="entry name" value="SUMO-activating enzyme subunit 2"/>
    <property type="match status" value="1"/>
</dbReference>
<evidence type="ECO:0000259" key="18">
    <source>
        <dbReference type="Pfam" id="PF14732"/>
    </source>
</evidence>
<dbReference type="SUPFAM" id="SSF69572">
    <property type="entry name" value="Activating enzymes of the ubiquitin-like proteins"/>
    <property type="match status" value="2"/>
</dbReference>
<feature type="binding site" evidence="14">
    <location>
        <position position="522"/>
    </location>
    <ligand>
        <name>Zn(2+)</name>
        <dbReference type="ChEBI" id="CHEBI:29105"/>
    </ligand>
</feature>
<feature type="binding site" evidence="14">
    <location>
        <position position="163"/>
    </location>
    <ligand>
        <name>Zn(2+)</name>
        <dbReference type="ChEBI" id="CHEBI:29105"/>
    </ligand>
</feature>
<gene>
    <name evidence="19" type="primary">UBA2_2</name>
    <name evidence="19" type="ORF">AVEN_3343_1</name>
</gene>
<accession>A0A4Y2FND8</accession>
<keyword evidence="7 11" id="KW-0833">Ubl conjugation pathway</keyword>
<dbReference type="GO" id="GO:0005524">
    <property type="term" value="F:ATP binding"/>
    <property type="evidence" value="ECO:0007669"/>
    <property type="project" value="UniProtKB-UniRule"/>
</dbReference>
<feature type="binding site" evidence="13">
    <location>
        <position position="50"/>
    </location>
    <ligand>
        <name>ATP</name>
        <dbReference type="ChEBI" id="CHEBI:30616"/>
    </ligand>
</feature>
<comment type="caution">
    <text evidence="19">The sequence shown here is derived from an EMBL/GenBank/DDBJ whole genome shotgun (WGS) entry which is preliminary data.</text>
</comment>
<comment type="subcellular location">
    <subcellularLocation>
        <location evidence="1">Nucleus</location>
    </subcellularLocation>
</comment>
<dbReference type="Pfam" id="PF14732">
    <property type="entry name" value="UAE_UbL"/>
    <property type="match status" value="1"/>
</dbReference>
<feature type="binding site" evidence="13">
    <location>
        <begin position="58"/>
        <end position="61"/>
    </location>
    <ligand>
        <name>ATP</name>
        <dbReference type="ChEBI" id="CHEBI:30616"/>
    </ligand>
</feature>
<dbReference type="GO" id="GO:0005737">
    <property type="term" value="C:cytoplasm"/>
    <property type="evidence" value="ECO:0007669"/>
    <property type="project" value="TreeGrafter"/>
</dbReference>
<organism evidence="19 20">
    <name type="scientific">Araneus ventricosus</name>
    <name type="common">Orbweaver spider</name>
    <name type="synonym">Epeira ventricosa</name>
    <dbReference type="NCBI Taxonomy" id="182803"/>
    <lineage>
        <taxon>Eukaryota</taxon>
        <taxon>Metazoa</taxon>
        <taxon>Ecdysozoa</taxon>
        <taxon>Arthropoda</taxon>
        <taxon>Chelicerata</taxon>
        <taxon>Arachnida</taxon>
        <taxon>Araneae</taxon>
        <taxon>Araneomorphae</taxon>
        <taxon>Entelegynae</taxon>
        <taxon>Araneoidea</taxon>
        <taxon>Araneidae</taxon>
        <taxon>Araneus</taxon>
    </lineage>
</organism>
<evidence type="ECO:0000256" key="2">
    <source>
        <dbReference type="ARBA" id="ARBA00004718"/>
    </source>
</evidence>
<dbReference type="GO" id="GO:0019948">
    <property type="term" value="F:SUMO activating enzyme activity"/>
    <property type="evidence" value="ECO:0007669"/>
    <property type="project" value="UniProtKB-UniRule"/>
</dbReference>
<dbReference type="Pfam" id="PF00899">
    <property type="entry name" value="ThiF"/>
    <property type="match status" value="1"/>
</dbReference>
<dbReference type="PANTHER" id="PTHR10953:SF5">
    <property type="entry name" value="SUMO-ACTIVATING ENZYME SUBUNIT 2"/>
    <property type="match status" value="1"/>
</dbReference>
<evidence type="ECO:0000256" key="7">
    <source>
        <dbReference type="ARBA" id="ARBA00022786"/>
    </source>
</evidence>
<comment type="similarity">
    <text evidence="3 11">Belongs to the ubiquitin-activating E1 family.</text>
</comment>
<keyword evidence="4" id="KW-0808">Transferase</keyword>
<evidence type="ECO:0000259" key="16">
    <source>
        <dbReference type="Pfam" id="PF00899"/>
    </source>
</evidence>
<feature type="binding site" evidence="13">
    <location>
        <position position="74"/>
    </location>
    <ligand>
        <name>ATP</name>
        <dbReference type="ChEBI" id="CHEBI:30616"/>
    </ligand>
</feature>
<feature type="active site" description="Glycyl thioester intermediate" evidence="12 15">
    <location>
        <position position="175"/>
    </location>
</feature>
<feature type="domain" description="Ubiquitin-activating enzyme SCCH" evidence="17">
    <location>
        <begin position="419"/>
        <end position="458"/>
    </location>
</feature>
<evidence type="ECO:0000256" key="6">
    <source>
        <dbReference type="ARBA" id="ARBA00022741"/>
    </source>
</evidence>